<dbReference type="PANTHER" id="PTHR11022:SF41">
    <property type="entry name" value="PEPTIDOGLYCAN-RECOGNITION PROTEIN LC-RELATED"/>
    <property type="match status" value="1"/>
</dbReference>
<dbReference type="InterPro" id="IPR036365">
    <property type="entry name" value="PGBD-like_sf"/>
</dbReference>
<dbReference type="InterPro" id="IPR015510">
    <property type="entry name" value="PGRP"/>
</dbReference>
<feature type="domain" description="Peptidoglycan recognition protein family" evidence="4">
    <location>
        <begin position="2"/>
        <end position="134"/>
    </location>
</feature>
<feature type="region of interest" description="Disordered" evidence="2">
    <location>
        <begin position="1"/>
        <end position="20"/>
    </location>
</feature>
<dbReference type="InterPro" id="IPR002502">
    <property type="entry name" value="Amidase_domain"/>
</dbReference>
<dbReference type="Proteomes" id="UP001140076">
    <property type="component" value="Unassembled WGS sequence"/>
</dbReference>
<dbReference type="GO" id="GO:0008270">
    <property type="term" value="F:zinc ion binding"/>
    <property type="evidence" value="ECO:0007669"/>
    <property type="project" value="InterPro"/>
</dbReference>
<feature type="domain" description="N-acetylmuramoyl-L-alanine amidase" evidence="3">
    <location>
        <begin position="12"/>
        <end position="140"/>
    </location>
</feature>
<dbReference type="Gene3D" id="3.40.80.10">
    <property type="entry name" value="Peptidoglycan recognition protein-like"/>
    <property type="match status" value="1"/>
</dbReference>
<dbReference type="PANTHER" id="PTHR11022">
    <property type="entry name" value="PEPTIDOGLYCAN RECOGNITION PROTEIN"/>
    <property type="match status" value="1"/>
</dbReference>
<dbReference type="InterPro" id="IPR002477">
    <property type="entry name" value="Peptidoglycan-bd-like"/>
</dbReference>
<dbReference type="InterPro" id="IPR036505">
    <property type="entry name" value="Amidase/PGRP_sf"/>
</dbReference>
<comment type="caution">
    <text evidence="5">The sequence shown here is derived from an EMBL/GenBank/DDBJ whole genome shotgun (WGS) entry which is preliminary data.</text>
</comment>
<dbReference type="Gene3D" id="1.10.101.10">
    <property type="entry name" value="PGBD-like superfamily/PGBD"/>
    <property type="match status" value="1"/>
</dbReference>
<accession>A0A9X3SGZ6</accession>
<dbReference type="SUPFAM" id="SSF55846">
    <property type="entry name" value="N-acetylmuramoyl-L-alanine amidase-like"/>
    <property type="match status" value="1"/>
</dbReference>
<dbReference type="InterPro" id="IPR006619">
    <property type="entry name" value="PGRP_domain_met/bac"/>
</dbReference>
<dbReference type="GO" id="GO:0008745">
    <property type="term" value="F:N-acetylmuramoyl-L-alanine amidase activity"/>
    <property type="evidence" value="ECO:0007669"/>
    <property type="project" value="UniProtKB-EC"/>
</dbReference>
<dbReference type="EMBL" id="JAJAQC010000014">
    <property type="protein sequence ID" value="MDA0564689.1"/>
    <property type="molecule type" value="Genomic_DNA"/>
</dbReference>
<dbReference type="AlphaFoldDB" id="A0A9X3SGZ6"/>
<dbReference type="InterPro" id="IPR036366">
    <property type="entry name" value="PGBDSf"/>
</dbReference>
<dbReference type="SUPFAM" id="SSF47090">
    <property type="entry name" value="PGBD-like"/>
    <property type="match status" value="1"/>
</dbReference>
<keyword evidence="6" id="KW-1185">Reference proteome</keyword>
<dbReference type="Pfam" id="PF01471">
    <property type="entry name" value="PG_binding_1"/>
    <property type="match status" value="1"/>
</dbReference>
<name>A0A9X3SGZ6_9ACTN</name>
<comment type="similarity">
    <text evidence="1">Belongs to the N-acetylmuramoyl-L-alanine amidase 2 family.</text>
</comment>
<evidence type="ECO:0000256" key="1">
    <source>
        <dbReference type="ARBA" id="ARBA00007553"/>
    </source>
</evidence>
<evidence type="ECO:0000259" key="3">
    <source>
        <dbReference type="SMART" id="SM00644"/>
    </source>
</evidence>
<dbReference type="SMART" id="SM00644">
    <property type="entry name" value="Ami_2"/>
    <property type="match status" value="1"/>
</dbReference>
<evidence type="ECO:0000259" key="4">
    <source>
        <dbReference type="SMART" id="SM00701"/>
    </source>
</evidence>
<dbReference type="SMART" id="SM00701">
    <property type="entry name" value="PGRP"/>
    <property type="match status" value="1"/>
</dbReference>
<sequence length="244" mass="25938">MVSIVSRSAWGARSPRGTDTTTWSARTEFIVHYSEGPTSQSVQSIQDFHMDSNGWSDIGYNFLVDVEGTAYEGRGWLVIGAHATGHNTSGIGVCFIGRDGDATSAAKNTIRALYDEAVGRKGGGLSAKGHRDVGSTDCPGDDLHRWVHNGMPAGGGGESADGEDDMVGLRKGDTGERVKYLQVILMKAGFDLPEYGADGHYGDETEKAVIAARKSQGSEQDFGDRITGWAAAQIMTAYVQKTAA</sequence>
<dbReference type="Pfam" id="PF01510">
    <property type="entry name" value="Amidase_2"/>
    <property type="match status" value="1"/>
</dbReference>
<organism evidence="5 6">
    <name type="scientific">Streptomonospora mangrovi</name>
    <dbReference type="NCBI Taxonomy" id="2883123"/>
    <lineage>
        <taxon>Bacteria</taxon>
        <taxon>Bacillati</taxon>
        <taxon>Actinomycetota</taxon>
        <taxon>Actinomycetes</taxon>
        <taxon>Streptosporangiales</taxon>
        <taxon>Nocardiopsidaceae</taxon>
        <taxon>Streptomonospora</taxon>
    </lineage>
</organism>
<proteinExistence type="inferred from homology"/>
<dbReference type="RefSeq" id="WP_270071970.1">
    <property type="nucleotide sequence ID" value="NZ_JAJAQC010000014.1"/>
</dbReference>
<gene>
    <name evidence="5" type="ORF">LG943_10170</name>
</gene>
<evidence type="ECO:0000313" key="6">
    <source>
        <dbReference type="Proteomes" id="UP001140076"/>
    </source>
</evidence>
<evidence type="ECO:0000256" key="2">
    <source>
        <dbReference type="SAM" id="MobiDB-lite"/>
    </source>
</evidence>
<dbReference type="GO" id="GO:0009253">
    <property type="term" value="P:peptidoglycan catabolic process"/>
    <property type="evidence" value="ECO:0007669"/>
    <property type="project" value="InterPro"/>
</dbReference>
<dbReference type="CDD" id="cd06583">
    <property type="entry name" value="PGRP"/>
    <property type="match status" value="1"/>
</dbReference>
<evidence type="ECO:0000313" key="5">
    <source>
        <dbReference type="EMBL" id="MDA0564689.1"/>
    </source>
</evidence>
<reference evidence="5" key="1">
    <citation type="submission" date="2021-10" db="EMBL/GenBank/DDBJ databases">
        <title>Streptomonospora sp. nov., isolated from mangrove soil.</title>
        <authorList>
            <person name="Chen X."/>
            <person name="Ge X."/>
            <person name="Liu W."/>
        </authorList>
    </citation>
    <scope>NUCLEOTIDE SEQUENCE</scope>
    <source>
        <strain evidence="5">S1-112</strain>
    </source>
</reference>
<protein>
    <submittedName>
        <fullName evidence="5">N-acetylmuramoyl-L-alanine amidase</fullName>
        <ecNumber evidence="5">3.5.1.28</ecNumber>
    </submittedName>
</protein>
<dbReference type="EC" id="3.5.1.28" evidence="5"/>
<keyword evidence="5" id="KW-0378">Hydrolase</keyword>